<evidence type="ECO:0000313" key="2">
    <source>
        <dbReference type="Proteomes" id="UP000024329"/>
    </source>
</evidence>
<dbReference type="Proteomes" id="UP000024329">
    <property type="component" value="Unassembled WGS sequence"/>
</dbReference>
<dbReference type="PATRIC" id="fig|158500.4.peg.1250"/>
<dbReference type="EMBL" id="JFYZ01000003">
    <property type="protein sequence ID" value="EZP83114.1"/>
    <property type="molecule type" value="Genomic_DNA"/>
</dbReference>
<dbReference type="eggNOG" id="ENOG5031BP1">
    <property type="taxonomic scope" value="Bacteria"/>
</dbReference>
<evidence type="ECO:0008006" key="3">
    <source>
        <dbReference type="Google" id="ProtNLM"/>
    </source>
</evidence>
<gene>
    <name evidence="1" type="ORF">BV97_01217</name>
</gene>
<organism evidence="1 2">
    <name type="scientific">Novosphingobium resinovorum</name>
    <dbReference type="NCBI Taxonomy" id="158500"/>
    <lineage>
        <taxon>Bacteria</taxon>
        <taxon>Pseudomonadati</taxon>
        <taxon>Pseudomonadota</taxon>
        <taxon>Alphaproteobacteria</taxon>
        <taxon>Sphingomonadales</taxon>
        <taxon>Sphingomonadaceae</taxon>
        <taxon>Novosphingobium</taxon>
    </lineage>
</organism>
<proteinExistence type="predicted"/>
<dbReference type="AlphaFoldDB" id="A0A031K1M2"/>
<reference evidence="1 2" key="1">
    <citation type="submission" date="2014-03" db="EMBL/GenBank/DDBJ databases">
        <title>Whole genome sequence of Novosphingobium resinovorum KF1.</title>
        <authorList>
            <person name="Gan H.M."/>
            <person name="Gan H.Y."/>
            <person name="Chew T.H."/>
            <person name="Savka M.A."/>
        </authorList>
    </citation>
    <scope>NUCLEOTIDE SEQUENCE [LARGE SCALE GENOMIC DNA]</scope>
    <source>
        <strain evidence="1 2">KF1</strain>
    </source>
</reference>
<name>A0A031K1M2_9SPHN</name>
<accession>A0A031K1M2</accession>
<dbReference type="PROSITE" id="PS51257">
    <property type="entry name" value="PROKAR_LIPOPROTEIN"/>
    <property type="match status" value="1"/>
</dbReference>
<sequence length="82" mass="8903">MRMTMILFAGFGLSACAPSEPRSTQFFEANLDEARMIVAGCRDGSVRGGECANADYAVQRAESRERSKGFFGDGKAYTPPDK</sequence>
<dbReference type="RefSeq" id="WP_051586743.1">
    <property type="nucleotide sequence ID" value="NZ_JFYZ01000003.1"/>
</dbReference>
<evidence type="ECO:0000313" key="1">
    <source>
        <dbReference type="EMBL" id="EZP83114.1"/>
    </source>
</evidence>
<protein>
    <recommendedName>
        <fullName evidence="3">Lipoprotein</fullName>
    </recommendedName>
</protein>
<comment type="caution">
    <text evidence="1">The sequence shown here is derived from an EMBL/GenBank/DDBJ whole genome shotgun (WGS) entry which is preliminary data.</text>
</comment>